<dbReference type="InParanoid" id="A0A1Y2LIV6"/>
<dbReference type="PANTHER" id="PTHR24148">
    <property type="entry name" value="ANKYRIN REPEAT DOMAIN-CONTAINING PROTEIN 39 HOMOLOG-RELATED"/>
    <property type="match status" value="1"/>
</dbReference>
<evidence type="ECO:0000313" key="2">
    <source>
        <dbReference type="EMBL" id="OSS43519.1"/>
    </source>
</evidence>
<dbReference type="EMBL" id="KZ107864">
    <property type="protein sequence ID" value="OSS43519.1"/>
    <property type="molecule type" value="Genomic_DNA"/>
</dbReference>
<dbReference type="OMA" id="LLELEYW"/>
<keyword evidence="3" id="KW-1185">Reference proteome</keyword>
<dbReference type="AlphaFoldDB" id="A0A1Y2LIV6"/>
<gene>
    <name evidence="2" type="ORF">B5807_11884</name>
</gene>
<dbReference type="Proteomes" id="UP000193240">
    <property type="component" value="Unassembled WGS sequence"/>
</dbReference>
<dbReference type="PANTHER" id="PTHR24148:SF77">
    <property type="entry name" value="HETEROKARYON INCOMPATIBILITY DOMAIN-CONTAINING PROTEIN"/>
    <property type="match status" value="1"/>
</dbReference>
<dbReference type="InterPro" id="IPR052895">
    <property type="entry name" value="HetReg/Transcr_Mod"/>
</dbReference>
<name>A0A1Y2LIV6_EPING</name>
<feature type="domain" description="Heterokaryon incompatibility" evidence="1">
    <location>
        <begin position="63"/>
        <end position="201"/>
    </location>
</feature>
<accession>A0A1Y2LIV6</accession>
<proteinExistence type="predicted"/>
<evidence type="ECO:0000313" key="3">
    <source>
        <dbReference type="Proteomes" id="UP000193240"/>
    </source>
</evidence>
<protein>
    <recommendedName>
        <fullName evidence="1">Heterokaryon incompatibility domain-containing protein</fullName>
    </recommendedName>
</protein>
<sequence>MDALDVESQDAQRGENVAAIYKHHPLSANTTRVLHILPPTSPDMSDVISCRLSVISMDPPSDYRALSYVWGDPSDTKVILVDNTPFKVRINLWSYLVQARSEEYSSVPLSEALYIWIDAICINQDDLDERSKQVAIMGQIYSKAFEVRAWLGVGTKENLEGMQDLAEADWGAGSSLNDERLESIRALLELEYWSRLWIFQEYVLANSIVVQCGPRIVSGVHSDRMMAAMLAKFPLQHNPASMVLLARTFYRLPVPFTLHIALNISVGSHCSDLHDHVYALISISDNTSGKIVPDYSKSLLELFVEVTLFLQTHERFKDSMYLYAKTARNLQLLLGLHECEEARQAVRRLERHFEFDAGSSQEIRHHTPL</sequence>
<reference evidence="2 3" key="1">
    <citation type="journal article" date="2017" name="Genome Announc.">
        <title>Genome sequence of the saprophytic ascomycete Epicoccum nigrum ICMP 19927 strain isolated from New Zealand.</title>
        <authorList>
            <person name="Fokin M."/>
            <person name="Fleetwood D."/>
            <person name="Weir B.S."/>
            <person name="Villas-Boas S.G."/>
        </authorList>
    </citation>
    <scope>NUCLEOTIDE SEQUENCE [LARGE SCALE GENOMIC DNA]</scope>
    <source>
        <strain evidence="2 3">ICMP 19927</strain>
    </source>
</reference>
<dbReference type="Pfam" id="PF06985">
    <property type="entry name" value="HET"/>
    <property type="match status" value="1"/>
</dbReference>
<evidence type="ECO:0000259" key="1">
    <source>
        <dbReference type="Pfam" id="PF06985"/>
    </source>
</evidence>
<dbReference type="InterPro" id="IPR010730">
    <property type="entry name" value="HET"/>
</dbReference>
<organism evidence="2 3">
    <name type="scientific">Epicoccum nigrum</name>
    <name type="common">Soil fungus</name>
    <name type="synonym">Epicoccum purpurascens</name>
    <dbReference type="NCBI Taxonomy" id="105696"/>
    <lineage>
        <taxon>Eukaryota</taxon>
        <taxon>Fungi</taxon>
        <taxon>Dikarya</taxon>
        <taxon>Ascomycota</taxon>
        <taxon>Pezizomycotina</taxon>
        <taxon>Dothideomycetes</taxon>
        <taxon>Pleosporomycetidae</taxon>
        <taxon>Pleosporales</taxon>
        <taxon>Pleosporineae</taxon>
        <taxon>Didymellaceae</taxon>
        <taxon>Epicoccum</taxon>
    </lineage>
</organism>